<evidence type="ECO:0000256" key="16">
    <source>
        <dbReference type="ARBA" id="ARBA00023172"/>
    </source>
</evidence>
<keyword evidence="14" id="KW-0548">Nucleotidyltransferase</keyword>
<evidence type="ECO:0000259" key="21">
    <source>
        <dbReference type="PROSITE" id="PS50994"/>
    </source>
</evidence>
<keyword evidence="23" id="KW-1185">Reference proteome</keyword>
<evidence type="ECO:0008006" key="24">
    <source>
        <dbReference type="Google" id="ProtNLM"/>
    </source>
</evidence>
<keyword evidence="2" id="KW-1188">Viral release from host cell</keyword>
<dbReference type="GO" id="GO:0006508">
    <property type="term" value="P:proteolysis"/>
    <property type="evidence" value="ECO:0007669"/>
    <property type="project" value="UniProtKB-KW"/>
</dbReference>
<feature type="compositionally biased region" description="Polar residues" evidence="19">
    <location>
        <begin position="131"/>
        <end position="143"/>
    </location>
</feature>
<keyword evidence="15" id="KW-0917">Virion maturation</keyword>
<dbReference type="SUPFAM" id="SSF57756">
    <property type="entry name" value="Retrovirus zinc finger-like domains"/>
    <property type="match status" value="1"/>
</dbReference>
<feature type="region of interest" description="Disordered" evidence="19">
    <location>
        <begin position="588"/>
        <end position="623"/>
    </location>
</feature>
<dbReference type="Pfam" id="PF22936">
    <property type="entry name" value="Pol_BBD"/>
    <property type="match status" value="1"/>
</dbReference>
<feature type="compositionally biased region" description="Basic and acidic residues" evidence="19">
    <location>
        <begin position="90"/>
        <end position="101"/>
    </location>
</feature>
<evidence type="ECO:0000259" key="20">
    <source>
        <dbReference type="PROSITE" id="PS50158"/>
    </source>
</evidence>
<dbReference type="EMBL" id="JBBNAG010000005">
    <property type="protein sequence ID" value="KAK9133703.1"/>
    <property type="molecule type" value="Genomic_DNA"/>
</dbReference>
<keyword evidence="14" id="KW-0808">Transferase</keyword>
<keyword evidence="4" id="KW-0540">Nuclease</keyword>
<dbReference type="InterPro" id="IPR001584">
    <property type="entry name" value="Integrase_cat-core"/>
</dbReference>
<dbReference type="InterPro" id="IPR054722">
    <property type="entry name" value="PolX-like_BBD"/>
</dbReference>
<dbReference type="PANTHER" id="PTHR42648">
    <property type="entry name" value="TRANSPOSASE, PUTATIVE-RELATED"/>
    <property type="match status" value="1"/>
</dbReference>
<dbReference type="Pfam" id="PF13976">
    <property type="entry name" value="gag_pre-integrs"/>
    <property type="match status" value="1"/>
</dbReference>
<evidence type="ECO:0000313" key="23">
    <source>
        <dbReference type="Proteomes" id="UP001419268"/>
    </source>
</evidence>
<gene>
    <name evidence="22" type="ORF">Scep_013231</name>
</gene>
<keyword evidence="7" id="KW-0064">Aspartyl protease</keyword>
<dbReference type="PANTHER" id="PTHR42648:SF11">
    <property type="entry name" value="TRANSPOSON TY4-P GAG-POL POLYPROTEIN"/>
    <property type="match status" value="1"/>
</dbReference>
<dbReference type="CDD" id="cd09272">
    <property type="entry name" value="RNase_HI_RT_Ty1"/>
    <property type="match status" value="1"/>
</dbReference>
<dbReference type="InterPro" id="IPR043502">
    <property type="entry name" value="DNA/RNA_pol_sf"/>
</dbReference>
<keyword evidence="5" id="KW-0479">Metal-binding</keyword>
<evidence type="ECO:0000256" key="18">
    <source>
        <dbReference type="PROSITE-ProRule" id="PRU00047"/>
    </source>
</evidence>
<dbReference type="Pfam" id="PF07727">
    <property type="entry name" value="RVT_2"/>
    <property type="match status" value="1"/>
</dbReference>
<organism evidence="22 23">
    <name type="scientific">Stephania cephalantha</name>
    <dbReference type="NCBI Taxonomy" id="152367"/>
    <lineage>
        <taxon>Eukaryota</taxon>
        <taxon>Viridiplantae</taxon>
        <taxon>Streptophyta</taxon>
        <taxon>Embryophyta</taxon>
        <taxon>Tracheophyta</taxon>
        <taxon>Spermatophyta</taxon>
        <taxon>Magnoliopsida</taxon>
        <taxon>Ranunculales</taxon>
        <taxon>Menispermaceae</taxon>
        <taxon>Menispermoideae</taxon>
        <taxon>Cissampelideae</taxon>
        <taxon>Stephania</taxon>
    </lineage>
</organism>
<dbReference type="GO" id="GO:0005524">
    <property type="term" value="F:ATP binding"/>
    <property type="evidence" value="ECO:0007669"/>
    <property type="project" value="UniProtKB-KW"/>
</dbReference>
<dbReference type="GO" id="GO:0004519">
    <property type="term" value="F:endonuclease activity"/>
    <property type="evidence" value="ECO:0007669"/>
    <property type="project" value="UniProtKB-KW"/>
</dbReference>
<evidence type="ECO:0000256" key="14">
    <source>
        <dbReference type="ARBA" id="ARBA00022932"/>
    </source>
</evidence>
<evidence type="ECO:0000256" key="7">
    <source>
        <dbReference type="ARBA" id="ARBA00022750"/>
    </source>
</evidence>
<keyword evidence="6" id="KW-0547">Nucleotide-binding</keyword>
<evidence type="ECO:0000256" key="17">
    <source>
        <dbReference type="ARBA" id="ARBA00023268"/>
    </source>
</evidence>
<dbReference type="GO" id="GO:0006310">
    <property type="term" value="P:DNA recombination"/>
    <property type="evidence" value="ECO:0007669"/>
    <property type="project" value="UniProtKB-KW"/>
</dbReference>
<evidence type="ECO:0000256" key="10">
    <source>
        <dbReference type="ARBA" id="ARBA00022840"/>
    </source>
</evidence>
<evidence type="ECO:0000256" key="4">
    <source>
        <dbReference type="ARBA" id="ARBA00022722"/>
    </source>
</evidence>
<dbReference type="GO" id="GO:0003676">
    <property type="term" value="F:nucleic acid binding"/>
    <property type="evidence" value="ECO:0007669"/>
    <property type="project" value="InterPro"/>
</dbReference>
<dbReference type="GO" id="GO:0008270">
    <property type="term" value="F:zinc ion binding"/>
    <property type="evidence" value="ECO:0007669"/>
    <property type="project" value="UniProtKB-KW"/>
</dbReference>
<evidence type="ECO:0000256" key="3">
    <source>
        <dbReference type="ARBA" id="ARBA00022670"/>
    </source>
</evidence>
<dbReference type="InterPro" id="IPR012337">
    <property type="entry name" value="RNaseH-like_sf"/>
</dbReference>
<dbReference type="InterPro" id="IPR025724">
    <property type="entry name" value="GAG-pre-integrase_dom"/>
</dbReference>
<protein>
    <recommendedName>
        <fullName evidence="24">Polyprotein</fullName>
    </recommendedName>
</protein>
<feature type="region of interest" description="Disordered" evidence="19">
    <location>
        <begin position="90"/>
        <end position="143"/>
    </location>
</feature>
<dbReference type="Gene3D" id="3.30.420.10">
    <property type="entry name" value="Ribonuclease H-like superfamily/Ribonuclease H"/>
    <property type="match status" value="1"/>
</dbReference>
<feature type="domain" description="Integrase catalytic" evidence="21">
    <location>
        <begin position="370"/>
        <end position="546"/>
    </location>
</feature>
<evidence type="ECO:0000256" key="1">
    <source>
        <dbReference type="ARBA" id="ARBA00002180"/>
    </source>
</evidence>
<evidence type="ECO:0000256" key="8">
    <source>
        <dbReference type="ARBA" id="ARBA00022759"/>
    </source>
</evidence>
<reference evidence="22 23" key="1">
    <citation type="submission" date="2024-01" db="EMBL/GenBank/DDBJ databases">
        <title>Genome assemblies of Stephania.</title>
        <authorList>
            <person name="Yang L."/>
        </authorList>
    </citation>
    <scope>NUCLEOTIDE SEQUENCE [LARGE SCALE GENOMIC DNA]</scope>
    <source>
        <strain evidence="22">JXDWG</strain>
        <tissue evidence="22">Leaf</tissue>
    </source>
</reference>
<evidence type="ECO:0000256" key="15">
    <source>
        <dbReference type="ARBA" id="ARBA00023113"/>
    </source>
</evidence>
<name>A0AAP0P7F4_9MAGN</name>
<keyword evidence="11" id="KW-0460">Magnesium</keyword>
<dbReference type="InterPro" id="IPR036397">
    <property type="entry name" value="RNaseH_sf"/>
</dbReference>
<feature type="compositionally biased region" description="Basic residues" evidence="19">
    <location>
        <begin position="109"/>
        <end position="127"/>
    </location>
</feature>
<keyword evidence="14" id="KW-0239">DNA-directed DNA polymerase</keyword>
<evidence type="ECO:0000313" key="22">
    <source>
        <dbReference type="EMBL" id="KAK9133703.1"/>
    </source>
</evidence>
<dbReference type="Pfam" id="PF00665">
    <property type="entry name" value="rve"/>
    <property type="match status" value="1"/>
</dbReference>
<dbReference type="SUPFAM" id="SSF56672">
    <property type="entry name" value="DNA/RNA polymerases"/>
    <property type="match status" value="1"/>
</dbReference>
<comment type="function">
    <text evidence="1">The aspartyl protease (PR) mediates the proteolytic cleavages of the Gag and Gag-Pol polyproteins after assembly of the VLP.</text>
</comment>
<evidence type="ECO:0000256" key="12">
    <source>
        <dbReference type="ARBA" id="ARBA00022908"/>
    </source>
</evidence>
<keyword evidence="10" id="KW-0067">ATP-binding</keyword>
<comment type="caution">
    <text evidence="22">The sequence shown here is derived from an EMBL/GenBank/DDBJ whole genome shotgun (WGS) entry which is preliminary data.</text>
</comment>
<dbReference type="AlphaFoldDB" id="A0AAP0P7F4"/>
<evidence type="ECO:0000256" key="6">
    <source>
        <dbReference type="ARBA" id="ARBA00022741"/>
    </source>
</evidence>
<keyword evidence="9" id="KW-0378">Hydrolase</keyword>
<dbReference type="PROSITE" id="PS50158">
    <property type="entry name" value="ZF_CCHC"/>
    <property type="match status" value="1"/>
</dbReference>
<dbReference type="Proteomes" id="UP001419268">
    <property type="component" value="Unassembled WGS sequence"/>
</dbReference>
<feature type="domain" description="CCHC-type" evidence="20">
    <location>
        <begin position="147"/>
        <end position="160"/>
    </location>
</feature>
<keyword evidence="3" id="KW-0645">Protease</keyword>
<keyword evidence="18" id="KW-0862">Zinc</keyword>
<accession>A0AAP0P7F4</accession>
<evidence type="ECO:0000256" key="5">
    <source>
        <dbReference type="ARBA" id="ARBA00022723"/>
    </source>
</evidence>
<keyword evidence="17" id="KW-0511">Multifunctional enzyme</keyword>
<feature type="compositionally biased region" description="Low complexity" evidence="19">
    <location>
        <begin position="591"/>
        <end position="615"/>
    </location>
</feature>
<dbReference type="Pfam" id="PF14223">
    <property type="entry name" value="Retrotran_gag_2"/>
    <property type="match status" value="1"/>
</dbReference>
<dbReference type="SUPFAM" id="SSF53098">
    <property type="entry name" value="Ribonuclease H-like"/>
    <property type="match status" value="1"/>
</dbReference>
<keyword evidence="8" id="KW-0255">Endonuclease</keyword>
<dbReference type="GO" id="GO:0004190">
    <property type="term" value="F:aspartic-type endopeptidase activity"/>
    <property type="evidence" value="ECO:0007669"/>
    <property type="project" value="UniProtKB-KW"/>
</dbReference>
<proteinExistence type="predicted"/>
<dbReference type="GO" id="GO:0015074">
    <property type="term" value="P:DNA integration"/>
    <property type="evidence" value="ECO:0007669"/>
    <property type="project" value="UniProtKB-KW"/>
</dbReference>
<keyword evidence="13" id="KW-0695">RNA-directed DNA polymerase</keyword>
<dbReference type="InterPro" id="IPR036875">
    <property type="entry name" value="Znf_CCHC_sf"/>
</dbReference>
<evidence type="ECO:0000256" key="9">
    <source>
        <dbReference type="ARBA" id="ARBA00022801"/>
    </source>
</evidence>
<evidence type="ECO:0000256" key="2">
    <source>
        <dbReference type="ARBA" id="ARBA00022612"/>
    </source>
</evidence>
<keyword evidence="18" id="KW-0863">Zinc-finger</keyword>
<keyword evidence="12" id="KW-0229">DNA integration</keyword>
<dbReference type="InterPro" id="IPR013103">
    <property type="entry name" value="RVT_2"/>
</dbReference>
<dbReference type="GO" id="GO:0003964">
    <property type="term" value="F:RNA-directed DNA polymerase activity"/>
    <property type="evidence" value="ECO:0007669"/>
    <property type="project" value="UniProtKB-KW"/>
</dbReference>
<evidence type="ECO:0000256" key="19">
    <source>
        <dbReference type="SAM" id="MobiDB-lite"/>
    </source>
</evidence>
<sequence length="1159" mass="130962">MKNGESVADFLSRAMGVVSHMRSYGEQISDATIVTKLLRSLAPKFDHVVAAIEESKDLTVLSVDELFGSLQAHESRINRSLERNEEKAFQVKEPANKHGGNDHATGSRGRGRGGFRGRSRGYGRGRGRNAGQRQNNEQGNTKNGVQCYHCKNYGHIKADCWYKDQQINFAAEPEEENKLFMACFDDGQRASDLWFIDRGCSNHMTGNRLMFEELDETQKIQVQLGNKKEMQVEGSGSVGVDTLQGRVRVLENVQFVPDLGYNLLSVGQLMANGYSIVFDDKACVITNKKSGKEVHIGMASNKMFPLDVSNIQNFALAAKVDDDSKLWHLRYGHLNVKGLKLLSDRGMVHGLPRINSIELCEGCVYGKQTRKSFPSGKAWRASKCLELIHADLCGPMQTKTLGGSRYFLLFTDDFSRMSWVYFLESKSETFERFQKFKALVEKQSGCHIKTLRTDRGGEFVSKEFNQFCEKNGIKRELTTPYTPQQNGVAERKNRTVVEMARSMLKASGLSNEFWAEAVATSIYLLNISPTRAVMNQTPYEAWCGKRPSIVIRRDVVFDENTCWKWSEDQVQHNILAPLAAEIFANEEHEPTLSSSATTPSTSTSTPSRNSSTTLEESSDETPPARYRSLTDIYASCQFALTVSDPSNYKEAAEKEEWRKAMEEEMKAIEKNETWEITDLPEGKNAIGLKWVFKTKFASDGSILKHKARLVAKGYAQQYGIDYEETFSPVARFETVRLILALAAQLQWMVYQFDVKSAFLNGELHEEVYVAQPEGFEKGNETKVYKLRKALYGLKQAPRAWYSKIDGYLQKNGYTRSENEPTLYVKKEGKSDFIIICLYVDDIIYTSSSSSLLNKFKSQMMHEFEMSDMGLLHYFLGLEVSQVEDGVFLSQRKYANDLLNKFGMSNCKPAATPMNLNEKLQLQDGAEMADAKLFRSLVGGLIYLTNTRPDIAFSVGVISRFMQEPSKIHFGAAKRILRYVAGTMEYGIWYTKVVNFRLCGFTDSDWAGSLDDRKSISANVFTLGSGVITWSSKKQATVALSTSEAEYVSATSAACQAIWLRRVLADLLQEQNGPTEIFCDNKATISMTKNPTFHSRTKHIELRHHFIRDLVTKEEIALKYRSTDEQLADILTKALSHEKFSYFRKLLGVSNFESREVVEM</sequence>
<dbReference type="PROSITE" id="PS50994">
    <property type="entry name" value="INTEGRASE"/>
    <property type="match status" value="1"/>
</dbReference>
<dbReference type="GO" id="GO:0003887">
    <property type="term" value="F:DNA-directed DNA polymerase activity"/>
    <property type="evidence" value="ECO:0007669"/>
    <property type="project" value="UniProtKB-KW"/>
</dbReference>
<keyword evidence="16" id="KW-0233">DNA recombination</keyword>
<evidence type="ECO:0000256" key="11">
    <source>
        <dbReference type="ARBA" id="ARBA00022842"/>
    </source>
</evidence>
<dbReference type="InterPro" id="IPR039537">
    <property type="entry name" value="Retrotran_Ty1/copia-like"/>
</dbReference>
<evidence type="ECO:0000256" key="13">
    <source>
        <dbReference type="ARBA" id="ARBA00022918"/>
    </source>
</evidence>
<dbReference type="InterPro" id="IPR001878">
    <property type="entry name" value="Znf_CCHC"/>
</dbReference>